<comment type="subcellular location">
    <subcellularLocation>
        <location evidence="1">Membrane</location>
        <topology evidence="1">Multi-pass membrane protein</topology>
    </subcellularLocation>
</comment>
<dbReference type="Proteomes" id="UP000594454">
    <property type="component" value="Chromosome 3"/>
</dbReference>
<evidence type="ECO:0000256" key="5">
    <source>
        <dbReference type="ARBA" id="ARBA00022832"/>
    </source>
</evidence>
<protein>
    <recommendedName>
        <fullName evidence="10">Elongation of very long chain fatty acids protein</fullName>
        <ecNumber evidence="10">2.3.1.199</ecNumber>
    </recommendedName>
    <alternativeName>
        <fullName evidence="10">Very-long-chain 3-oxoacyl-CoA synthase</fullName>
    </alternativeName>
</protein>
<dbReference type="GO" id="GO:0034625">
    <property type="term" value="P:fatty acid elongation, monounsaturated fatty acid"/>
    <property type="evidence" value="ECO:0007669"/>
    <property type="project" value="TreeGrafter"/>
</dbReference>
<feature type="transmembrane region" description="Helical" evidence="10">
    <location>
        <begin position="143"/>
        <end position="161"/>
    </location>
</feature>
<dbReference type="PANTHER" id="PTHR11157:SF22">
    <property type="entry name" value="ELONGATION OF VERY LONG CHAIN FATTY ACIDS PROTEIN"/>
    <property type="match status" value="1"/>
</dbReference>
<reference evidence="11 12" key="1">
    <citation type="submission" date="2020-11" db="EMBL/GenBank/DDBJ databases">
        <authorList>
            <person name="Wallbank WR R."/>
            <person name="Pardo Diaz C."/>
            <person name="Kozak K."/>
            <person name="Martin S."/>
            <person name="Jiggins C."/>
            <person name="Moest M."/>
            <person name="Warren A I."/>
            <person name="Generalovic N T."/>
            <person name="Byers J.R.P. K."/>
            <person name="Montejo-Kovacevich G."/>
            <person name="Yen C E."/>
        </authorList>
    </citation>
    <scope>NUCLEOTIDE SEQUENCE [LARGE SCALE GENOMIC DNA]</scope>
</reference>
<keyword evidence="5 10" id="KW-0276">Fatty acid metabolism</keyword>
<accession>A0A7R8UMN2</accession>
<organism evidence="11 12">
    <name type="scientific">Hermetia illucens</name>
    <name type="common">Black soldier fly</name>
    <dbReference type="NCBI Taxonomy" id="343691"/>
    <lineage>
        <taxon>Eukaryota</taxon>
        <taxon>Metazoa</taxon>
        <taxon>Ecdysozoa</taxon>
        <taxon>Arthropoda</taxon>
        <taxon>Hexapoda</taxon>
        <taxon>Insecta</taxon>
        <taxon>Pterygota</taxon>
        <taxon>Neoptera</taxon>
        <taxon>Endopterygota</taxon>
        <taxon>Diptera</taxon>
        <taxon>Brachycera</taxon>
        <taxon>Stratiomyomorpha</taxon>
        <taxon>Stratiomyidae</taxon>
        <taxon>Hermetiinae</taxon>
        <taxon>Hermetia</taxon>
    </lineage>
</organism>
<dbReference type="GO" id="GO:0005789">
    <property type="term" value="C:endoplasmic reticulum membrane"/>
    <property type="evidence" value="ECO:0007669"/>
    <property type="project" value="TreeGrafter"/>
</dbReference>
<evidence type="ECO:0000313" key="12">
    <source>
        <dbReference type="Proteomes" id="UP000594454"/>
    </source>
</evidence>
<evidence type="ECO:0000313" key="11">
    <source>
        <dbReference type="EMBL" id="CAD7083687.1"/>
    </source>
</evidence>
<dbReference type="OMA" id="SRFEMVV"/>
<keyword evidence="12" id="KW-1185">Reference proteome</keyword>
<dbReference type="AlphaFoldDB" id="A0A7R8UMN2"/>
<gene>
    <name evidence="11" type="ORF">HERILL_LOCUS6629</name>
</gene>
<evidence type="ECO:0000256" key="1">
    <source>
        <dbReference type="ARBA" id="ARBA00004141"/>
    </source>
</evidence>
<evidence type="ECO:0000256" key="9">
    <source>
        <dbReference type="ARBA" id="ARBA00023160"/>
    </source>
</evidence>
<keyword evidence="9 10" id="KW-0275">Fatty acid biosynthesis</keyword>
<dbReference type="EMBL" id="LR899011">
    <property type="protein sequence ID" value="CAD7083687.1"/>
    <property type="molecule type" value="Genomic_DNA"/>
</dbReference>
<dbReference type="InterPro" id="IPR002076">
    <property type="entry name" value="ELO_fam"/>
</dbReference>
<name>A0A7R8UMN2_HERIL</name>
<keyword evidence="7 10" id="KW-0443">Lipid metabolism</keyword>
<comment type="catalytic activity">
    <reaction evidence="10">
        <text>a very-long-chain acyl-CoA + malonyl-CoA + H(+) = a very-long-chain 3-oxoacyl-CoA + CO2 + CoA</text>
        <dbReference type="Rhea" id="RHEA:32727"/>
        <dbReference type="ChEBI" id="CHEBI:15378"/>
        <dbReference type="ChEBI" id="CHEBI:16526"/>
        <dbReference type="ChEBI" id="CHEBI:57287"/>
        <dbReference type="ChEBI" id="CHEBI:57384"/>
        <dbReference type="ChEBI" id="CHEBI:90725"/>
        <dbReference type="ChEBI" id="CHEBI:90736"/>
        <dbReference type="EC" id="2.3.1.199"/>
    </reaction>
</comment>
<dbReference type="PANTHER" id="PTHR11157">
    <property type="entry name" value="FATTY ACID ACYL TRANSFERASE-RELATED"/>
    <property type="match status" value="1"/>
</dbReference>
<evidence type="ECO:0000256" key="6">
    <source>
        <dbReference type="ARBA" id="ARBA00022989"/>
    </source>
</evidence>
<dbReference type="Pfam" id="PF01151">
    <property type="entry name" value="ELO"/>
    <property type="match status" value="1"/>
</dbReference>
<dbReference type="InParanoid" id="A0A7R8UMN2"/>
<evidence type="ECO:0000256" key="4">
    <source>
        <dbReference type="ARBA" id="ARBA00022692"/>
    </source>
</evidence>
<keyword evidence="3 10" id="KW-0808">Transferase</keyword>
<dbReference type="EC" id="2.3.1.199" evidence="10"/>
<evidence type="ECO:0000256" key="7">
    <source>
        <dbReference type="ARBA" id="ARBA00023098"/>
    </source>
</evidence>
<evidence type="ECO:0000256" key="3">
    <source>
        <dbReference type="ARBA" id="ARBA00022679"/>
    </source>
</evidence>
<feature type="transmembrane region" description="Helical" evidence="10">
    <location>
        <begin position="62"/>
        <end position="81"/>
    </location>
</feature>
<feature type="transmembrane region" description="Helical" evidence="10">
    <location>
        <begin position="197"/>
        <end position="216"/>
    </location>
</feature>
<sequence>MDNYTDFSLAAEIYRVAIDEYQQHHLTRNYTGLLQRYYKLVEDEYGDPRAISYPFMENPLPTLGMVATYLAWVLVIGPIYMRDRKPMNLKTTLIVYNACQVLLSAYMFYEHLMAGWGTFYNLKCQPVDYSDGPMSRRMLNLCYVYYLSKLTEFADTIFFVLRKKKSQITWLHLYHHSLTPIETWILVKFLAGGNATFPNILNNFVHVCMYFYYMMAAMGPQYSKFLWWKKYMTELQIAQFILCIVHTTRALFSTSCQFSKFISGLLLLNASIFFVLFMNFYVQNYKKKQDQATKKIE</sequence>
<keyword evidence="8 10" id="KW-0472">Membrane</keyword>
<proteinExistence type="inferred from homology"/>
<feature type="transmembrane region" description="Helical" evidence="10">
    <location>
        <begin position="93"/>
        <end position="109"/>
    </location>
</feature>
<dbReference type="GO" id="GO:0042761">
    <property type="term" value="P:very long-chain fatty acid biosynthetic process"/>
    <property type="evidence" value="ECO:0007669"/>
    <property type="project" value="TreeGrafter"/>
</dbReference>
<keyword evidence="2 10" id="KW-0444">Lipid biosynthesis</keyword>
<evidence type="ECO:0000256" key="2">
    <source>
        <dbReference type="ARBA" id="ARBA00022516"/>
    </source>
</evidence>
<keyword evidence="6 10" id="KW-1133">Transmembrane helix</keyword>
<dbReference type="GO" id="GO:0019367">
    <property type="term" value="P:fatty acid elongation, saturated fatty acid"/>
    <property type="evidence" value="ECO:0007669"/>
    <property type="project" value="TreeGrafter"/>
</dbReference>
<evidence type="ECO:0000256" key="8">
    <source>
        <dbReference type="ARBA" id="ARBA00023136"/>
    </source>
</evidence>
<dbReference type="GO" id="GO:0034626">
    <property type="term" value="P:fatty acid elongation, polyunsaturated fatty acid"/>
    <property type="evidence" value="ECO:0007669"/>
    <property type="project" value="TreeGrafter"/>
</dbReference>
<comment type="similarity">
    <text evidence="10">Belongs to the ELO family.</text>
</comment>
<evidence type="ECO:0000256" key="10">
    <source>
        <dbReference type="RuleBase" id="RU361115"/>
    </source>
</evidence>
<dbReference type="FunCoup" id="A0A7R8UMN2">
    <property type="interactions" value="77"/>
</dbReference>
<feature type="transmembrane region" description="Helical" evidence="10">
    <location>
        <begin position="261"/>
        <end position="282"/>
    </location>
</feature>
<dbReference type="OrthoDB" id="434092at2759"/>
<dbReference type="GO" id="GO:0030148">
    <property type="term" value="P:sphingolipid biosynthetic process"/>
    <property type="evidence" value="ECO:0007669"/>
    <property type="project" value="TreeGrafter"/>
</dbReference>
<keyword evidence="4 10" id="KW-0812">Transmembrane</keyword>
<dbReference type="GO" id="GO:0009922">
    <property type="term" value="F:fatty acid elongase activity"/>
    <property type="evidence" value="ECO:0007669"/>
    <property type="project" value="UniProtKB-EC"/>
</dbReference>